<dbReference type="Pfam" id="PF00072">
    <property type="entry name" value="Response_reg"/>
    <property type="match status" value="1"/>
</dbReference>
<evidence type="ECO:0000259" key="7">
    <source>
        <dbReference type="PROSITE" id="PS50122"/>
    </source>
</evidence>
<feature type="domain" description="Response regulatory" evidence="6">
    <location>
        <begin position="7"/>
        <end position="124"/>
    </location>
</feature>
<evidence type="ECO:0000259" key="6">
    <source>
        <dbReference type="PROSITE" id="PS50110"/>
    </source>
</evidence>
<dbReference type="InterPro" id="IPR008248">
    <property type="entry name" value="CheB-like"/>
</dbReference>
<dbReference type="Pfam" id="PF01339">
    <property type="entry name" value="CheB_methylest"/>
    <property type="match status" value="1"/>
</dbReference>
<evidence type="ECO:0000256" key="5">
    <source>
        <dbReference type="ARBA" id="ARBA00048267"/>
    </source>
</evidence>
<dbReference type="HAMAP" id="MF_00099">
    <property type="entry name" value="CheB_chemtxs"/>
    <property type="match status" value="1"/>
</dbReference>
<evidence type="ECO:0000256" key="3">
    <source>
        <dbReference type="ARBA" id="ARBA00022801"/>
    </source>
</evidence>
<dbReference type="SUPFAM" id="SSF52172">
    <property type="entry name" value="CheY-like"/>
    <property type="match status" value="1"/>
</dbReference>
<dbReference type="Gene3D" id="3.40.50.180">
    <property type="entry name" value="Methylesterase CheB, C-terminal domain"/>
    <property type="match status" value="1"/>
</dbReference>
<dbReference type="SMART" id="SM00448">
    <property type="entry name" value="REC"/>
    <property type="match status" value="1"/>
</dbReference>
<dbReference type="PROSITE" id="PS50110">
    <property type="entry name" value="RESPONSE_REGULATORY"/>
    <property type="match status" value="1"/>
</dbReference>
<dbReference type="EC" id="3.1.1.61" evidence="4"/>
<dbReference type="GO" id="GO:0000156">
    <property type="term" value="F:phosphorelay response regulator activity"/>
    <property type="evidence" value="ECO:0007669"/>
    <property type="project" value="InterPro"/>
</dbReference>
<dbReference type="GO" id="GO:0005737">
    <property type="term" value="C:cytoplasm"/>
    <property type="evidence" value="ECO:0007669"/>
    <property type="project" value="InterPro"/>
</dbReference>
<dbReference type="PANTHER" id="PTHR42872">
    <property type="entry name" value="PROTEIN-GLUTAMATE METHYLESTERASE/PROTEIN-GLUTAMINE GLUTAMINASE"/>
    <property type="match status" value="1"/>
</dbReference>
<dbReference type="InterPro" id="IPR001789">
    <property type="entry name" value="Sig_transdc_resp-reg_receiver"/>
</dbReference>
<reference evidence="8" key="1">
    <citation type="submission" date="2018-06" db="EMBL/GenBank/DDBJ databases">
        <authorList>
            <person name="Zhirakovskaya E."/>
        </authorList>
    </citation>
    <scope>NUCLEOTIDE SEQUENCE</scope>
</reference>
<dbReference type="EMBL" id="UOFK01000027">
    <property type="protein sequence ID" value="VAW73034.1"/>
    <property type="molecule type" value="Genomic_DNA"/>
</dbReference>
<dbReference type="AlphaFoldDB" id="A0A3B0YVU6"/>
<dbReference type="GO" id="GO:0008984">
    <property type="term" value="F:protein-glutamate methylesterase activity"/>
    <property type="evidence" value="ECO:0007669"/>
    <property type="project" value="UniProtKB-EC"/>
</dbReference>
<keyword evidence="2" id="KW-0145">Chemotaxis</keyword>
<dbReference type="CDD" id="cd17541">
    <property type="entry name" value="REC_CheB-like"/>
    <property type="match status" value="1"/>
</dbReference>
<dbReference type="PIRSF" id="PIRSF000876">
    <property type="entry name" value="RR_chemtxs_CheB"/>
    <property type="match status" value="1"/>
</dbReference>
<keyword evidence="3 8" id="KW-0378">Hydrolase</keyword>
<dbReference type="NCBIfam" id="NF009206">
    <property type="entry name" value="PRK12555.1"/>
    <property type="match status" value="1"/>
</dbReference>
<protein>
    <recommendedName>
        <fullName evidence="4">protein-glutamate methylesterase</fullName>
        <ecNumber evidence="4">3.1.1.61</ecNumber>
    </recommendedName>
</protein>
<evidence type="ECO:0000313" key="8">
    <source>
        <dbReference type="EMBL" id="VAW73034.1"/>
    </source>
</evidence>
<organism evidence="8">
    <name type="scientific">hydrothermal vent metagenome</name>
    <dbReference type="NCBI Taxonomy" id="652676"/>
    <lineage>
        <taxon>unclassified sequences</taxon>
        <taxon>metagenomes</taxon>
        <taxon>ecological metagenomes</taxon>
    </lineage>
</organism>
<dbReference type="SUPFAM" id="SSF52738">
    <property type="entry name" value="Methylesterase CheB, C-terminal domain"/>
    <property type="match status" value="1"/>
</dbReference>
<dbReference type="Gene3D" id="3.40.50.2300">
    <property type="match status" value="1"/>
</dbReference>
<evidence type="ECO:0000256" key="1">
    <source>
        <dbReference type="ARBA" id="ARBA00022490"/>
    </source>
</evidence>
<proteinExistence type="inferred from homology"/>
<dbReference type="InterPro" id="IPR000673">
    <property type="entry name" value="Sig_transdc_resp-reg_Me-estase"/>
</dbReference>
<evidence type="ECO:0000256" key="2">
    <source>
        <dbReference type="ARBA" id="ARBA00022500"/>
    </source>
</evidence>
<dbReference type="PROSITE" id="PS50122">
    <property type="entry name" value="CHEB"/>
    <property type="match status" value="1"/>
</dbReference>
<dbReference type="NCBIfam" id="NF001965">
    <property type="entry name" value="PRK00742.1"/>
    <property type="match status" value="1"/>
</dbReference>
<keyword evidence="1" id="KW-0963">Cytoplasm</keyword>
<dbReference type="CDD" id="cd16432">
    <property type="entry name" value="CheB_Rec"/>
    <property type="match status" value="1"/>
</dbReference>
<dbReference type="InterPro" id="IPR035909">
    <property type="entry name" value="CheB_C"/>
</dbReference>
<sequence length="374" mass="40193">MTSHKIKVLLVDDSAVVRQALTRVLGSAPDIEVCGSVIDPIFAMQRMKQQWPDVIVLDVEMPRMDGITFLKKIMEERPTPVVICSTLTLKGSETTMQALSSGAVDIINKPTIGVKGFLQESADLFIDTVRGAARANLKTIKRNADLKLKVPPKLTADAMLAPGGPTSLAESTDKVVAIGTSTGGTQALELVLPALPRVIPGIVVVQHMPEKFTQSFAQRLNAISQLDIKEACDNDRVIPGRALIAPGGKHMLLERSGAHYYVRIKDGPLVSRHRPSVDVLFRSVAKAAGKNALGIIMTGMGDDGARGLREMFDVDARTLAQDEVTSVVYGMPKEAVNHGGVQEVLALQDIPQAIVQSFTQAGSNEPVPARTRAR</sequence>
<evidence type="ECO:0000256" key="4">
    <source>
        <dbReference type="ARBA" id="ARBA00039140"/>
    </source>
</evidence>
<dbReference type="PANTHER" id="PTHR42872:SF6">
    <property type="entry name" value="PROTEIN-GLUTAMATE METHYLESTERASE_PROTEIN-GLUTAMINE GLUTAMINASE"/>
    <property type="match status" value="1"/>
</dbReference>
<comment type="catalytic activity">
    <reaction evidence="5">
        <text>[protein]-L-glutamate 5-O-methyl ester + H2O = L-glutamyl-[protein] + methanol + H(+)</text>
        <dbReference type="Rhea" id="RHEA:23236"/>
        <dbReference type="Rhea" id="RHEA-COMP:10208"/>
        <dbReference type="Rhea" id="RHEA-COMP:10311"/>
        <dbReference type="ChEBI" id="CHEBI:15377"/>
        <dbReference type="ChEBI" id="CHEBI:15378"/>
        <dbReference type="ChEBI" id="CHEBI:17790"/>
        <dbReference type="ChEBI" id="CHEBI:29973"/>
        <dbReference type="ChEBI" id="CHEBI:82795"/>
        <dbReference type="EC" id="3.1.1.61"/>
    </reaction>
</comment>
<dbReference type="GO" id="GO:0006935">
    <property type="term" value="P:chemotaxis"/>
    <property type="evidence" value="ECO:0007669"/>
    <property type="project" value="UniProtKB-KW"/>
</dbReference>
<feature type="domain" description="CheB-type methylesterase" evidence="7">
    <location>
        <begin position="169"/>
        <end position="361"/>
    </location>
</feature>
<dbReference type="InterPro" id="IPR011006">
    <property type="entry name" value="CheY-like_superfamily"/>
</dbReference>
<name>A0A3B0YVU6_9ZZZZ</name>
<accession>A0A3B0YVU6</accession>
<gene>
    <name evidence="8" type="ORF">MNBD_GAMMA13-1577</name>
</gene>